<keyword evidence="2" id="KW-1185">Reference proteome</keyword>
<evidence type="ECO:0000313" key="2">
    <source>
        <dbReference type="Proteomes" id="UP000465112"/>
    </source>
</evidence>
<proteinExistence type="predicted"/>
<accession>A0A6A5EP33</accession>
<organism evidence="1 2">
    <name type="scientific">Perca fluviatilis</name>
    <name type="common">European perch</name>
    <dbReference type="NCBI Taxonomy" id="8168"/>
    <lineage>
        <taxon>Eukaryota</taxon>
        <taxon>Metazoa</taxon>
        <taxon>Chordata</taxon>
        <taxon>Craniata</taxon>
        <taxon>Vertebrata</taxon>
        <taxon>Euteleostomi</taxon>
        <taxon>Actinopterygii</taxon>
        <taxon>Neopterygii</taxon>
        <taxon>Teleostei</taxon>
        <taxon>Neoteleostei</taxon>
        <taxon>Acanthomorphata</taxon>
        <taxon>Eupercaria</taxon>
        <taxon>Perciformes</taxon>
        <taxon>Percoidei</taxon>
        <taxon>Percidae</taxon>
        <taxon>Percinae</taxon>
        <taxon>Perca</taxon>
    </lineage>
</organism>
<gene>
    <name evidence="1" type="ORF">PFLUV_G00064480</name>
</gene>
<name>A0A6A5EP33_PERFL</name>
<reference evidence="1 2" key="1">
    <citation type="submission" date="2019-06" db="EMBL/GenBank/DDBJ databases">
        <title>A chromosome-scale genome assembly of the European perch, Perca fluviatilis.</title>
        <authorList>
            <person name="Roques C."/>
            <person name="Zahm M."/>
            <person name="Cabau C."/>
            <person name="Klopp C."/>
            <person name="Bouchez O."/>
            <person name="Donnadieu C."/>
            <person name="Kuhl H."/>
            <person name="Gislard M."/>
            <person name="Guendouz S."/>
            <person name="Journot L."/>
            <person name="Haffray P."/>
            <person name="Bestin A."/>
            <person name="Morvezen R."/>
            <person name="Feron R."/>
            <person name="Wen M."/>
            <person name="Jouanno E."/>
            <person name="Herpin A."/>
            <person name="Schartl M."/>
            <person name="Postlethwait J."/>
            <person name="Schaerlinger B."/>
            <person name="Chardard D."/>
            <person name="Lecocq T."/>
            <person name="Poncet C."/>
            <person name="Jaffrelo L."/>
            <person name="Lampietro C."/>
            <person name="Guiguen Y."/>
        </authorList>
    </citation>
    <scope>NUCLEOTIDE SEQUENCE [LARGE SCALE GENOMIC DNA]</scope>
    <source>
        <tissue evidence="1">Blood</tissue>
    </source>
</reference>
<protein>
    <submittedName>
        <fullName evidence="1">Uncharacterized protein</fullName>
    </submittedName>
</protein>
<comment type="caution">
    <text evidence="1">The sequence shown here is derived from an EMBL/GenBank/DDBJ whole genome shotgun (WGS) entry which is preliminary data.</text>
</comment>
<dbReference type="Proteomes" id="UP000465112">
    <property type="component" value="Chromosome 5"/>
</dbReference>
<evidence type="ECO:0000313" key="1">
    <source>
        <dbReference type="EMBL" id="KAF1391041.1"/>
    </source>
</evidence>
<dbReference type="PANTHER" id="PTHR31912:SF34">
    <property type="entry name" value="NOTOCHORD-RELATED PROTEIN"/>
    <property type="match status" value="1"/>
</dbReference>
<dbReference type="PANTHER" id="PTHR31912">
    <property type="entry name" value="IP13529P"/>
    <property type="match status" value="1"/>
</dbReference>
<dbReference type="EMBL" id="VHII01000005">
    <property type="protein sequence ID" value="KAF1391041.1"/>
    <property type="molecule type" value="Genomic_DNA"/>
</dbReference>
<sequence>MTTFLFCYFKENYDAFMTYHLQENGFNILECPELREVIQSTDFFEKASAAVRSPYMLKEHCKSKLMLVEPVYHILRSESGHKIGTYSYVPITEVLKHYCSHEDIVDEIQANRYMDRDPNYLSDFSDGTYFKEHPFFKVNPHALRLHFYEDEFEVVIPLGSKRTKHKLCAFYYTIGNLDSKHRSKLKHIHLALLVRQTFVNRCGLQTILKPMLDELKILEIDGITIKVDGIEQTIHAALATFSADNLSAHMLGGFTMSFSSNRICRFCMATYSEMKEHFNEEDFVLRSPEAHEYHLKCVENPEHKATYGVNGPSPLNELKYFDVTKGFPPDIMHDLLEGVVPLTVKLVVCQAHKEKHITIQEMNEELQQLHIGQNDKKTDQCCFQRD</sequence>
<dbReference type="AlphaFoldDB" id="A0A6A5EP33"/>